<dbReference type="PANTHER" id="PTHR44227">
    <property type="match status" value="1"/>
</dbReference>
<name>B7GBX0_PHATC</name>
<organism evidence="5 6">
    <name type="scientific">Phaeodactylum tricornutum (strain CCAP 1055/1)</name>
    <dbReference type="NCBI Taxonomy" id="556484"/>
    <lineage>
        <taxon>Eukaryota</taxon>
        <taxon>Sar</taxon>
        <taxon>Stramenopiles</taxon>
        <taxon>Ochrophyta</taxon>
        <taxon>Bacillariophyta</taxon>
        <taxon>Bacillariophyceae</taxon>
        <taxon>Bacillariophycidae</taxon>
        <taxon>Naviculales</taxon>
        <taxon>Phaeodactylaceae</taxon>
        <taxon>Phaeodactylum</taxon>
    </lineage>
</organism>
<dbReference type="eggNOG" id="KOG1124">
    <property type="taxonomic scope" value="Eukaryota"/>
</dbReference>
<dbReference type="InParanoid" id="B7GBX0"/>
<reference evidence="6" key="2">
    <citation type="submission" date="2008-08" db="EMBL/GenBank/DDBJ databases">
        <authorList>
            <consortium name="Diatom Consortium"/>
            <person name="Grigoriev I."/>
            <person name="Grimwood J."/>
            <person name="Kuo A."/>
            <person name="Otillar R.P."/>
            <person name="Salamov A."/>
            <person name="Detter J.C."/>
            <person name="Lindquist E."/>
            <person name="Shapiro H."/>
            <person name="Lucas S."/>
            <person name="Glavina del Rio T."/>
            <person name="Pitluck S."/>
            <person name="Rokhsar D."/>
            <person name="Bowler C."/>
        </authorList>
    </citation>
    <scope>GENOME REANNOTATION</scope>
    <source>
        <strain evidence="6">CCAP 1055/1</strain>
    </source>
</reference>
<dbReference type="PaxDb" id="2850-Phatr40573"/>
<sequence>MSSTPSTSTTTSTPSSRSKGLPKSPKRRLQQPPLITTSHFLLAHVFCIALYLVPILTTSNANTHTNTKYGINPPHTLAPVLDEIHIVSPDNADVNDPNATLRNIFTNDYWGRPMQAPNSHKSWRPLSILSFRYLQGGHVDQCQWWWWLRYCTGFSLPPLLAHRLVNVVTHACLAEMVGILAAQLVPSPDAHFRRLLRLVAKIAFGLHPTHVEVTANAANRPHLLALLASLAALDAGSSVASSTTVWPWLRTLLFLVAGFLSCETFLFQTVPIVVTYTVLVYVQLYHNAPTSGSSRRVYRQRNGWWYRQLWSLVPIVRLRVALVVASGILYYTARSALDTLSIPDGLIRPAENPFFALQGWHRVRNYLYIVAVHVAKAWDLDVLGFSHEYGYNCVPEINEWTDRRLLLPLTIAVLYLATAVFFLLQHARRRQVWSIPFLLFVVHVSWMVTLFPVAGIVKVGTFVADRIVVASSVSTSIVLAYVATRWMTAPRSRTAVTRRVTLLALTVGVFQTHRVYVRTTQWMDSYPLLTSSLVTCPRFAKGHLELSKIYSGLYPERFNLTTARWHLARVEDIDPTFCDVHQQVAHVAIQERRYEEFEERLVQALLCPFTLGGATDLWQRYWKITLNSQQNPSDVVAAAEQRYQTYMKRIQVAIQQEQENEPVPVSTSPIVGWQK</sequence>
<feature type="compositionally biased region" description="Low complexity" evidence="3">
    <location>
        <begin position="1"/>
        <end position="16"/>
    </location>
</feature>
<keyword evidence="4" id="KW-0472">Membrane</keyword>
<keyword evidence="4" id="KW-0812">Transmembrane</keyword>
<dbReference type="InterPro" id="IPR052346">
    <property type="entry name" value="O-mannosyl-transferase_TMTC"/>
</dbReference>
<feature type="transmembrane region" description="Helical" evidence="4">
    <location>
        <begin position="463"/>
        <end position="483"/>
    </location>
</feature>
<dbReference type="STRING" id="556484.B7GBX0"/>
<feature type="transmembrane region" description="Helical" evidence="4">
    <location>
        <begin position="34"/>
        <end position="53"/>
    </location>
</feature>
<dbReference type="GO" id="GO:0005783">
    <property type="term" value="C:endoplasmic reticulum"/>
    <property type="evidence" value="ECO:0007669"/>
    <property type="project" value="TreeGrafter"/>
</dbReference>
<keyword evidence="4" id="KW-1133">Transmembrane helix</keyword>
<dbReference type="GO" id="GO:0000030">
    <property type="term" value="F:mannosyltransferase activity"/>
    <property type="evidence" value="ECO:0007669"/>
    <property type="project" value="TreeGrafter"/>
</dbReference>
<dbReference type="KEGG" id="pti:PHATRDRAFT_40573"/>
<feature type="transmembrane region" description="Helical" evidence="4">
    <location>
        <begin position="405"/>
        <end position="424"/>
    </location>
</feature>
<feature type="transmembrane region" description="Helical" evidence="4">
    <location>
        <begin position="265"/>
        <end position="288"/>
    </location>
</feature>
<protein>
    <recommendedName>
        <fullName evidence="7">Transmembrane protein</fullName>
    </recommendedName>
</protein>
<evidence type="ECO:0000313" key="5">
    <source>
        <dbReference type="EMBL" id="EEC43998.1"/>
    </source>
</evidence>
<accession>B7GBX0</accession>
<keyword evidence="2" id="KW-0802">TPR repeat</keyword>
<gene>
    <name evidence="5" type="ORF">PHATRDRAFT_40573</name>
</gene>
<feature type="region of interest" description="Disordered" evidence="3">
    <location>
        <begin position="1"/>
        <end position="30"/>
    </location>
</feature>
<evidence type="ECO:0008006" key="7">
    <source>
        <dbReference type="Google" id="ProtNLM"/>
    </source>
</evidence>
<proteinExistence type="predicted"/>
<feature type="transmembrane region" description="Helical" evidence="4">
    <location>
        <begin position="309"/>
        <end position="331"/>
    </location>
</feature>
<dbReference type="RefSeq" id="XP_002184599.1">
    <property type="nucleotide sequence ID" value="XM_002184563.1"/>
</dbReference>
<dbReference type="AlphaFoldDB" id="B7GBX0"/>
<dbReference type="EMBL" id="CM000626">
    <property type="protein sequence ID" value="EEC43998.1"/>
    <property type="molecule type" value="Genomic_DNA"/>
</dbReference>
<dbReference type="GeneID" id="7198364"/>
<feature type="transmembrane region" description="Helical" evidence="4">
    <location>
        <begin position="223"/>
        <end position="245"/>
    </location>
</feature>
<evidence type="ECO:0000256" key="2">
    <source>
        <dbReference type="ARBA" id="ARBA00022803"/>
    </source>
</evidence>
<dbReference type="PANTHER" id="PTHR44227:SF3">
    <property type="entry name" value="PROTEIN O-MANNOSYL-TRANSFERASE TMTC4"/>
    <property type="match status" value="1"/>
</dbReference>
<dbReference type="HOGENOM" id="CLU_407414_0_0_1"/>
<evidence type="ECO:0000313" key="6">
    <source>
        <dbReference type="Proteomes" id="UP000000759"/>
    </source>
</evidence>
<dbReference type="OMA" id="RTADWMD"/>
<reference evidence="5 6" key="1">
    <citation type="journal article" date="2008" name="Nature">
        <title>The Phaeodactylum genome reveals the evolutionary history of diatom genomes.</title>
        <authorList>
            <person name="Bowler C."/>
            <person name="Allen A.E."/>
            <person name="Badger J.H."/>
            <person name="Grimwood J."/>
            <person name="Jabbari K."/>
            <person name="Kuo A."/>
            <person name="Maheswari U."/>
            <person name="Martens C."/>
            <person name="Maumus F."/>
            <person name="Otillar R.P."/>
            <person name="Rayko E."/>
            <person name="Salamov A."/>
            <person name="Vandepoele K."/>
            <person name="Beszteri B."/>
            <person name="Gruber A."/>
            <person name="Heijde M."/>
            <person name="Katinka M."/>
            <person name="Mock T."/>
            <person name="Valentin K."/>
            <person name="Verret F."/>
            <person name="Berges J.A."/>
            <person name="Brownlee C."/>
            <person name="Cadoret J.P."/>
            <person name="Chiovitti A."/>
            <person name="Choi C.J."/>
            <person name="Coesel S."/>
            <person name="De Martino A."/>
            <person name="Detter J.C."/>
            <person name="Durkin C."/>
            <person name="Falciatore A."/>
            <person name="Fournet J."/>
            <person name="Haruta M."/>
            <person name="Huysman M.J."/>
            <person name="Jenkins B.D."/>
            <person name="Jiroutova K."/>
            <person name="Jorgensen R.E."/>
            <person name="Joubert Y."/>
            <person name="Kaplan A."/>
            <person name="Kroger N."/>
            <person name="Kroth P.G."/>
            <person name="La Roche J."/>
            <person name="Lindquist E."/>
            <person name="Lommer M."/>
            <person name="Martin-Jezequel V."/>
            <person name="Lopez P.J."/>
            <person name="Lucas S."/>
            <person name="Mangogna M."/>
            <person name="McGinnis K."/>
            <person name="Medlin L.K."/>
            <person name="Montsant A."/>
            <person name="Oudot-Le Secq M.P."/>
            <person name="Napoli C."/>
            <person name="Obornik M."/>
            <person name="Parker M.S."/>
            <person name="Petit J.L."/>
            <person name="Porcel B.M."/>
            <person name="Poulsen N."/>
            <person name="Robison M."/>
            <person name="Rychlewski L."/>
            <person name="Rynearson T.A."/>
            <person name="Schmutz J."/>
            <person name="Shapiro H."/>
            <person name="Siaut M."/>
            <person name="Stanley M."/>
            <person name="Sussman M.R."/>
            <person name="Taylor A.R."/>
            <person name="Vardi A."/>
            <person name="von Dassow P."/>
            <person name="Vyverman W."/>
            <person name="Willis A."/>
            <person name="Wyrwicz L.S."/>
            <person name="Rokhsar D.S."/>
            <person name="Weissenbach J."/>
            <person name="Armbrust E.V."/>
            <person name="Green B.R."/>
            <person name="Van de Peer Y."/>
            <person name="Grigoriev I.V."/>
        </authorList>
    </citation>
    <scope>NUCLEOTIDE SEQUENCE [LARGE SCALE GENOMIC DNA]</scope>
    <source>
        <strain evidence="5 6">CCAP 1055/1</strain>
    </source>
</reference>
<dbReference type="GO" id="GO:0035269">
    <property type="term" value="P:protein O-linked glycosylation via mannose"/>
    <property type="evidence" value="ECO:0007669"/>
    <property type="project" value="TreeGrafter"/>
</dbReference>
<evidence type="ECO:0000256" key="3">
    <source>
        <dbReference type="SAM" id="MobiDB-lite"/>
    </source>
</evidence>
<keyword evidence="6" id="KW-1185">Reference proteome</keyword>
<dbReference type="GO" id="GO:0030968">
    <property type="term" value="P:endoplasmic reticulum unfolded protein response"/>
    <property type="evidence" value="ECO:0007669"/>
    <property type="project" value="TreeGrafter"/>
</dbReference>
<evidence type="ECO:0000256" key="1">
    <source>
        <dbReference type="ARBA" id="ARBA00022737"/>
    </source>
</evidence>
<dbReference type="OrthoDB" id="66906at2759"/>
<evidence type="ECO:0000256" key="4">
    <source>
        <dbReference type="SAM" id="Phobius"/>
    </source>
</evidence>
<feature type="transmembrane region" description="Helical" evidence="4">
    <location>
        <begin position="436"/>
        <end position="457"/>
    </location>
</feature>
<keyword evidence="1" id="KW-0677">Repeat</keyword>
<dbReference type="Proteomes" id="UP000000759">
    <property type="component" value="Chromosome 24"/>
</dbReference>